<dbReference type="EMBL" id="JAEKNR010000209">
    <property type="protein sequence ID" value="MBJ7600484.1"/>
    <property type="molecule type" value="Genomic_DNA"/>
</dbReference>
<reference evidence="1" key="1">
    <citation type="submission" date="2020-10" db="EMBL/GenBank/DDBJ databases">
        <title>Ca. Dormibacterota MAGs.</title>
        <authorList>
            <person name="Montgomery K."/>
        </authorList>
    </citation>
    <scope>NUCLEOTIDE SEQUENCE [LARGE SCALE GENOMIC DNA]</scope>
    <source>
        <strain evidence="1">SC8812_S17_10</strain>
    </source>
</reference>
<comment type="caution">
    <text evidence="1">The sequence shown here is derived from an EMBL/GenBank/DDBJ whole genome shotgun (WGS) entry which is preliminary data.</text>
</comment>
<organism evidence="1 2">
    <name type="scientific">Candidatus Nephthysia bennettiae</name>
    <dbReference type="NCBI Taxonomy" id="3127016"/>
    <lineage>
        <taxon>Bacteria</taxon>
        <taxon>Bacillati</taxon>
        <taxon>Candidatus Dormiibacterota</taxon>
        <taxon>Candidatus Dormibacteria</taxon>
        <taxon>Candidatus Dormibacterales</taxon>
        <taxon>Candidatus Dormibacteraceae</taxon>
        <taxon>Candidatus Nephthysia</taxon>
    </lineage>
</organism>
<dbReference type="Proteomes" id="UP000612893">
    <property type="component" value="Unassembled WGS sequence"/>
</dbReference>
<keyword evidence="2" id="KW-1185">Reference proteome</keyword>
<evidence type="ECO:0000313" key="1">
    <source>
        <dbReference type="EMBL" id="MBJ7600484.1"/>
    </source>
</evidence>
<sequence>MGAVGDRLRAGGCSCLFGVDLAVAVEWMLGESGLRTPLASTGELRK</sequence>
<protein>
    <submittedName>
        <fullName evidence="1">Uncharacterized protein</fullName>
    </submittedName>
</protein>
<dbReference type="AlphaFoldDB" id="A0A934NB54"/>
<evidence type="ECO:0000313" key="2">
    <source>
        <dbReference type="Proteomes" id="UP000612893"/>
    </source>
</evidence>
<accession>A0A934NB54</accession>
<gene>
    <name evidence="1" type="ORF">JF922_20740</name>
</gene>
<proteinExistence type="predicted"/>
<name>A0A934NB54_9BACT</name>